<keyword evidence="1" id="KW-1277">Toxin-antitoxin system</keyword>
<dbReference type="EMBL" id="LAZR01001203">
    <property type="protein sequence ID" value="KKN48787.1"/>
    <property type="molecule type" value="Genomic_DNA"/>
</dbReference>
<dbReference type="InterPro" id="IPR035093">
    <property type="entry name" value="RelE/ParE_toxin_dom_sf"/>
</dbReference>
<dbReference type="Gene3D" id="3.30.2310.20">
    <property type="entry name" value="RelE-like"/>
    <property type="match status" value="1"/>
</dbReference>
<name>A0A0F9RGI3_9ZZZZ</name>
<evidence type="ECO:0000256" key="1">
    <source>
        <dbReference type="ARBA" id="ARBA00022649"/>
    </source>
</evidence>
<dbReference type="AlphaFoldDB" id="A0A0F9RGI3"/>
<evidence type="ECO:0000313" key="2">
    <source>
        <dbReference type="EMBL" id="KKN48787.1"/>
    </source>
</evidence>
<proteinExistence type="predicted"/>
<gene>
    <name evidence="2" type="ORF">LCGC14_0649320</name>
</gene>
<evidence type="ECO:0008006" key="3">
    <source>
        <dbReference type="Google" id="ProtNLM"/>
    </source>
</evidence>
<accession>A0A0F9RGI3</accession>
<dbReference type="PANTHER" id="PTHR35601">
    <property type="entry name" value="TOXIN RELE"/>
    <property type="match status" value="1"/>
</dbReference>
<sequence>MAKYKIFIKKSAANELENIPKKDLKHIVKRIQSLAENPGPRGSQKLSAQERYRIRQGNYRIVYSIQDKELAAQIFKIGHRREICRSKIAK</sequence>
<dbReference type="PANTHER" id="PTHR35601:SF1">
    <property type="entry name" value="TOXIN RELE"/>
    <property type="match status" value="1"/>
</dbReference>
<reference evidence="2" key="1">
    <citation type="journal article" date="2015" name="Nature">
        <title>Complex archaea that bridge the gap between prokaryotes and eukaryotes.</title>
        <authorList>
            <person name="Spang A."/>
            <person name="Saw J.H."/>
            <person name="Jorgensen S.L."/>
            <person name="Zaremba-Niedzwiedzka K."/>
            <person name="Martijn J."/>
            <person name="Lind A.E."/>
            <person name="van Eijk R."/>
            <person name="Schleper C."/>
            <person name="Guy L."/>
            <person name="Ettema T.J."/>
        </authorList>
    </citation>
    <scope>NUCLEOTIDE SEQUENCE</scope>
</reference>
<dbReference type="Pfam" id="PF05016">
    <property type="entry name" value="ParE_toxin"/>
    <property type="match status" value="1"/>
</dbReference>
<comment type="caution">
    <text evidence="2">The sequence shown here is derived from an EMBL/GenBank/DDBJ whole genome shotgun (WGS) entry which is preliminary data.</text>
</comment>
<dbReference type="InterPro" id="IPR007712">
    <property type="entry name" value="RelE/ParE_toxin"/>
</dbReference>
<protein>
    <recommendedName>
        <fullName evidence="3">Type II toxin-antitoxin system mRNA interferase toxin, RelE/StbE family</fullName>
    </recommendedName>
</protein>
<organism evidence="2">
    <name type="scientific">marine sediment metagenome</name>
    <dbReference type="NCBI Taxonomy" id="412755"/>
    <lineage>
        <taxon>unclassified sequences</taxon>
        <taxon>metagenomes</taxon>
        <taxon>ecological metagenomes</taxon>
    </lineage>
</organism>
<dbReference type="SUPFAM" id="SSF143011">
    <property type="entry name" value="RelE-like"/>
    <property type="match status" value="1"/>
</dbReference>